<organism evidence="2 3">
    <name type="scientific">Sinobacterium norvegicum</name>
    <dbReference type="NCBI Taxonomy" id="1641715"/>
    <lineage>
        <taxon>Bacteria</taxon>
        <taxon>Pseudomonadati</taxon>
        <taxon>Pseudomonadota</taxon>
        <taxon>Gammaproteobacteria</taxon>
        <taxon>Cellvibrionales</taxon>
        <taxon>Spongiibacteraceae</taxon>
        <taxon>Sinobacterium</taxon>
    </lineage>
</organism>
<dbReference type="EMBL" id="CAKLPX010000004">
    <property type="protein sequence ID" value="CAH0992911.1"/>
    <property type="molecule type" value="Genomic_DNA"/>
</dbReference>
<dbReference type="PANTHER" id="PTHR33254">
    <property type="entry name" value="4-HYDROXY-4-METHYL-2-OXOGLUTARATE ALDOLASE 3-RELATED"/>
    <property type="match status" value="1"/>
</dbReference>
<dbReference type="InterPro" id="IPR010203">
    <property type="entry name" value="RraA"/>
</dbReference>
<accession>A0ABM9AIM6</accession>
<comment type="catalytic activity">
    <reaction evidence="1">
        <text>4-hydroxy-4-methyl-2-oxoglutarate = 2 pyruvate</text>
        <dbReference type="Rhea" id="RHEA:22748"/>
        <dbReference type="ChEBI" id="CHEBI:15361"/>
        <dbReference type="ChEBI" id="CHEBI:58276"/>
        <dbReference type="EC" id="4.1.3.17"/>
    </reaction>
</comment>
<gene>
    <name evidence="2" type="ORF">SIN8267_03050</name>
</gene>
<sequence length="171" mass="18481">MMRPAVSNNNQKISTPDLCDKYPEVQVLAPLFNNYGGIRSFGGEVVTVKCFEDNSLVKEQASYNGIGKVMVVDGGGSLRRALLGDMIAEDAAKNGWEGIIIYGCIRDVDEIGNTSIGVQALNTMPVKTEKRGAGDLNIAVTFAGQTIRPRQYIYADNNGIIVSDHPLSMPQ</sequence>
<keyword evidence="1 2" id="KW-0456">Lyase</keyword>
<dbReference type="EC" id="4.1.1.112" evidence="1"/>
<comment type="function">
    <text evidence="1">Catalyzes the aldol cleavage of 4-hydroxy-4-methyl-2-oxoglutarate (HMG) into 2 molecules of pyruvate. Also contains a secondary oxaloacetate (OAA) decarboxylase activity due to the common pyruvate enolate transition state formed following C-C bond cleavage in the retro-aldol and decarboxylation reactions.</text>
</comment>
<dbReference type="Gene3D" id="3.50.30.40">
    <property type="entry name" value="Ribonuclease E inhibitor RraA/RraA-like"/>
    <property type="match status" value="1"/>
</dbReference>
<proteinExistence type="inferred from homology"/>
<dbReference type="NCBIfam" id="TIGR01935">
    <property type="entry name" value="NOT-MenG"/>
    <property type="match status" value="1"/>
</dbReference>
<comment type="caution">
    <text evidence="2">The sequence shown here is derived from an EMBL/GenBank/DDBJ whole genome shotgun (WGS) entry which is preliminary data.</text>
</comment>
<comment type="similarity">
    <text evidence="1">Belongs to the class II aldolase/RraA-like family.</text>
</comment>
<dbReference type="InterPro" id="IPR005493">
    <property type="entry name" value="RraA/RraA-like"/>
</dbReference>
<evidence type="ECO:0000256" key="1">
    <source>
        <dbReference type="RuleBase" id="RU004338"/>
    </source>
</evidence>
<dbReference type="CDD" id="cd16841">
    <property type="entry name" value="RraA_family"/>
    <property type="match status" value="1"/>
</dbReference>
<dbReference type="Pfam" id="PF03737">
    <property type="entry name" value="RraA-like"/>
    <property type="match status" value="1"/>
</dbReference>
<keyword evidence="3" id="KW-1185">Reference proteome</keyword>
<dbReference type="GO" id="GO:0047443">
    <property type="term" value="F:4-hydroxy-4-methyl-2-oxoglutarate aldolase activity"/>
    <property type="evidence" value="ECO:0007669"/>
    <property type="project" value="UniProtKB-EC"/>
</dbReference>
<protein>
    <recommendedName>
        <fullName evidence="1">4-hydroxy-4-methyl-2-oxoglutarate aldolase</fullName>
        <shortName evidence="1">HMG aldolase</shortName>
        <ecNumber evidence="1">4.1.1.112</ecNumber>
        <ecNumber evidence="1">4.1.3.17</ecNumber>
    </recommendedName>
    <alternativeName>
        <fullName evidence="1">Oxaloacetate decarboxylase</fullName>
    </alternativeName>
</protein>
<comment type="cofactor">
    <cofactor evidence="1">
        <name>a divalent metal cation</name>
        <dbReference type="ChEBI" id="CHEBI:60240"/>
    </cofactor>
</comment>
<dbReference type="PANTHER" id="PTHR33254:SF29">
    <property type="entry name" value="REGULATOR OF RIBONUCLEASE ACTIVITY A"/>
    <property type="match status" value="1"/>
</dbReference>
<dbReference type="NCBIfam" id="NF006875">
    <property type="entry name" value="PRK09372.1"/>
    <property type="match status" value="1"/>
</dbReference>
<name>A0ABM9AIM6_9GAMM</name>
<evidence type="ECO:0000313" key="2">
    <source>
        <dbReference type="EMBL" id="CAH0992911.1"/>
    </source>
</evidence>
<comment type="subunit">
    <text evidence="1">Homotrimer.</text>
</comment>
<dbReference type="NCBIfam" id="NF009134">
    <property type="entry name" value="PRK12487.1"/>
    <property type="match status" value="1"/>
</dbReference>
<keyword evidence="1" id="KW-0479">Metal-binding</keyword>
<dbReference type="SUPFAM" id="SSF89562">
    <property type="entry name" value="RraA-like"/>
    <property type="match status" value="1"/>
</dbReference>
<dbReference type="EC" id="4.1.3.17" evidence="1"/>
<dbReference type="Proteomes" id="UP000838100">
    <property type="component" value="Unassembled WGS sequence"/>
</dbReference>
<reference evidence="2" key="1">
    <citation type="submission" date="2021-12" db="EMBL/GenBank/DDBJ databases">
        <authorList>
            <person name="Rodrigo-Torres L."/>
            <person name="Arahal R. D."/>
            <person name="Lucena T."/>
        </authorList>
    </citation>
    <scope>NUCLEOTIDE SEQUENCE</scope>
    <source>
        <strain evidence="2">CECT 8267</strain>
    </source>
</reference>
<comment type="catalytic activity">
    <reaction evidence="1">
        <text>oxaloacetate + H(+) = pyruvate + CO2</text>
        <dbReference type="Rhea" id="RHEA:15641"/>
        <dbReference type="ChEBI" id="CHEBI:15361"/>
        <dbReference type="ChEBI" id="CHEBI:15378"/>
        <dbReference type="ChEBI" id="CHEBI:16452"/>
        <dbReference type="ChEBI" id="CHEBI:16526"/>
        <dbReference type="EC" id="4.1.1.112"/>
    </reaction>
</comment>
<evidence type="ECO:0000313" key="3">
    <source>
        <dbReference type="Proteomes" id="UP000838100"/>
    </source>
</evidence>
<dbReference type="InterPro" id="IPR036704">
    <property type="entry name" value="RraA/RraA-like_sf"/>
</dbReference>